<accession>A0A512AJ00</accession>
<organism evidence="1 2">
    <name type="scientific">Novosphingobium sediminis</name>
    <dbReference type="NCBI Taxonomy" id="707214"/>
    <lineage>
        <taxon>Bacteria</taxon>
        <taxon>Pseudomonadati</taxon>
        <taxon>Pseudomonadota</taxon>
        <taxon>Alphaproteobacteria</taxon>
        <taxon>Sphingomonadales</taxon>
        <taxon>Sphingomonadaceae</taxon>
        <taxon>Novosphingobium</taxon>
    </lineage>
</organism>
<reference evidence="1 2" key="1">
    <citation type="submission" date="2019-07" db="EMBL/GenBank/DDBJ databases">
        <title>Whole genome shotgun sequence of Novosphingobium sediminis NBRC 106119.</title>
        <authorList>
            <person name="Hosoyama A."/>
            <person name="Uohara A."/>
            <person name="Ohji S."/>
            <person name="Ichikawa N."/>
        </authorList>
    </citation>
    <scope>NUCLEOTIDE SEQUENCE [LARGE SCALE GENOMIC DNA]</scope>
    <source>
        <strain evidence="1 2">NBRC 106119</strain>
    </source>
</reference>
<dbReference type="AlphaFoldDB" id="A0A512AJ00"/>
<gene>
    <name evidence="1" type="ORF">NSE01_14990</name>
</gene>
<sequence length="90" mass="10251">MRILSGSAALSDRLSREFNRTIKARNGIRQFEPILAKFPRSKRRRRRFRRLHPILSKMTLSRGYQRDSAAGTSLCARTVSVDTPGATVCM</sequence>
<name>A0A512AJ00_9SPHN</name>
<proteinExistence type="predicted"/>
<dbReference type="Proteomes" id="UP000321464">
    <property type="component" value="Unassembled WGS sequence"/>
</dbReference>
<dbReference type="EMBL" id="BJYR01000010">
    <property type="protein sequence ID" value="GEN99666.1"/>
    <property type="molecule type" value="Genomic_DNA"/>
</dbReference>
<protein>
    <submittedName>
        <fullName evidence="1">Uncharacterized protein</fullName>
    </submittedName>
</protein>
<evidence type="ECO:0000313" key="1">
    <source>
        <dbReference type="EMBL" id="GEN99666.1"/>
    </source>
</evidence>
<keyword evidence="2" id="KW-1185">Reference proteome</keyword>
<comment type="caution">
    <text evidence="1">The sequence shown here is derived from an EMBL/GenBank/DDBJ whole genome shotgun (WGS) entry which is preliminary data.</text>
</comment>
<evidence type="ECO:0000313" key="2">
    <source>
        <dbReference type="Proteomes" id="UP000321464"/>
    </source>
</evidence>